<reference evidence="5" key="1">
    <citation type="submission" date="2015-09" db="EMBL/GenBank/DDBJ databases">
        <authorList>
            <person name="Bertelli C."/>
        </authorList>
    </citation>
    <scope>NUCLEOTIDE SEQUENCE [LARGE SCALE GENOMIC DNA]</scope>
    <source>
        <strain evidence="5">KNic</strain>
    </source>
</reference>
<dbReference type="InterPro" id="IPR014729">
    <property type="entry name" value="Rossmann-like_a/b/a_fold"/>
</dbReference>
<dbReference type="PANTHER" id="PTHR43793:SF2">
    <property type="entry name" value="BIFUNCTIONAL PROTEIN HLDE"/>
    <property type="match status" value="1"/>
</dbReference>
<keyword evidence="5" id="KW-1185">Reference proteome</keyword>
<keyword evidence="1 4" id="KW-0808">Transferase</keyword>
<evidence type="ECO:0000259" key="3">
    <source>
        <dbReference type="Pfam" id="PF01467"/>
    </source>
</evidence>
<evidence type="ECO:0000313" key="4">
    <source>
        <dbReference type="EMBL" id="CUI17509.1"/>
    </source>
</evidence>
<keyword evidence="2 4" id="KW-0548">Nucleotidyltransferase</keyword>
<accession>A0A0U5JHN9</accession>
<organism evidence="4 5">
    <name type="scientific">Candidatus Protochlamydia naegleriophila</name>
    <dbReference type="NCBI Taxonomy" id="389348"/>
    <lineage>
        <taxon>Bacteria</taxon>
        <taxon>Pseudomonadati</taxon>
        <taxon>Chlamydiota</taxon>
        <taxon>Chlamydiia</taxon>
        <taxon>Parachlamydiales</taxon>
        <taxon>Parachlamydiaceae</taxon>
        <taxon>Candidatus Protochlamydia</taxon>
    </lineage>
</organism>
<sequence length="171" mass="19115">MHETLEFLPWSAAYRQKVIDPAQLSERVQTLRQQGKTIVTLNGSFDLLHAGHLHIIHEASQLSDVLIVALNSDSSIKQYKSPKRPLIPLEYRMQMMAALGFVDFVTWFEETDPIRLLSVIKPDVHVNGSEYGQNCIEAETIQQGGGKIHIVKLIPGLSTSSIIKKIQDEGA</sequence>
<dbReference type="Gene3D" id="3.40.50.620">
    <property type="entry name" value="HUPs"/>
    <property type="match status" value="1"/>
</dbReference>
<dbReference type="GO" id="GO:0016779">
    <property type="term" value="F:nucleotidyltransferase activity"/>
    <property type="evidence" value="ECO:0007669"/>
    <property type="project" value="UniProtKB-KW"/>
</dbReference>
<dbReference type="Proteomes" id="UP000069902">
    <property type="component" value="Chromosome cPNK"/>
</dbReference>
<dbReference type="EC" id="2.7.7.-" evidence="4"/>
<protein>
    <submittedName>
        <fullName evidence="4">Heptose adenosyltransferase</fullName>
        <ecNumber evidence="4">2.7.7.-</ecNumber>
    </submittedName>
</protein>
<dbReference type="Pfam" id="PF01467">
    <property type="entry name" value="CTP_transf_like"/>
    <property type="match status" value="1"/>
</dbReference>
<dbReference type="RefSeq" id="WP_059061701.1">
    <property type="nucleotide sequence ID" value="NZ_LN879502.1"/>
</dbReference>
<evidence type="ECO:0000313" key="5">
    <source>
        <dbReference type="Proteomes" id="UP000069902"/>
    </source>
</evidence>
<name>A0A0U5JHN9_9BACT</name>
<dbReference type="PANTHER" id="PTHR43793">
    <property type="entry name" value="FAD SYNTHASE"/>
    <property type="match status" value="1"/>
</dbReference>
<dbReference type="NCBIfam" id="TIGR00125">
    <property type="entry name" value="cyt_tran_rel"/>
    <property type="match status" value="1"/>
</dbReference>
<dbReference type="InParanoid" id="A0A0U5JHN9"/>
<evidence type="ECO:0000256" key="2">
    <source>
        <dbReference type="ARBA" id="ARBA00022695"/>
    </source>
</evidence>
<dbReference type="KEGG" id="pnl:PNK_1904"/>
<dbReference type="PATRIC" id="fig|389348.3.peg.2138"/>
<dbReference type="STRING" id="389348.PNK_1904"/>
<dbReference type="EMBL" id="LN879502">
    <property type="protein sequence ID" value="CUI17509.1"/>
    <property type="molecule type" value="Genomic_DNA"/>
</dbReference>
<dbReference type="SUPFAM" id="SSF52374">
    <property type="entry name" value="Nucleotidylyl transferase"/>
    <property type="match status" value="1"/>
</dbReference>
<dbReference type="AlphaFoldDB" id="A0A0U5JHN9"/>
<dbReference type="InterPro" id="IPR004821">
    <property type="entry name" value="Cyt_trans-like"/>
</dbReference>
<dbReference type="InterPro" id="IPR050385">
    <property type="entry name" value="Archaeal_FAD_synthase"/>
</dbReference>
<proteinExistence type="predicted"/>
<gene>
    <name evidence="4" type="primary">hldC</name>
    <name evidence="4" type="ORF">PNK_1904</name>
</gene>
<feature type="domain" description="Cytidyltransferase-like" evidence="3">
    <location>
        <begin position="41"/>
        <end position="135"/>
    </location>
</feature>
<evidence type="ECO:0000256" key="1">
    <source>
        <dbReference type="ARBA" id="ARBA00022679"/>
    </source>
</evidence>